<name>A0ABP8Z2D8_9MICO</name>
<dbReference type="Proteomes" id="UP001500121">
    <property type="component" value="Unassembled WGS sequence"/>
</dbReference>
<feature type="domain" description="PHP" evidence="1">
    <location>
        <begin position="6"/>
        <end position="224"/>
    </location>
</feature>
<accession>A0ABP8Z2D8</accession>
<gene>
    <name evidence="2" type="ORF">GCM10025783_15240</name>
</gene>
<dbReference type="Gene3D" id="3.20.20.140">
    <property type="entry name" value="Metal-dependent hydrolases"/>
    <property type="match status" value="1"/>
</dbReference>
<proteinExistence type="predicted"/>
<dbReference type="EMBL" id="BAABLP010000002">
    <property type="protein sequence ID" value="GAA4744515.1"/>
    <property type="molecule type" value="Genomic_DNA"/>
</dbReference>
<dbReference type="InterPro" id="IPR016195">
    <property type="entry name" value="Pol/histidinol_Pase-like"/>
</dbReference>
<evidence type="ECO:0000313" key="3">
    <source>
        <dbReference type="Proteomes" id="UP001500121"/>
    </source>
</evidence>
<evidence type="ECO:0000259" key="1">
    <source>
        <dbReference type="Pfam" id="PF02811"/>
    </source>
</evidence>
<reference evidence="3" key="1">
    <citation type="journal article" date="2019" name="Int. J. Syst. Evol. Microbiol.">
        <title>The Global Catalogue of Microorganisms (GCM) 10K type strain sequencing project: providing services to taxonomists for standard genome sequencing and annotation.</title>
        <authorList>
            <consortium name="The Broad Institute Genomics Platform"/>
            <consortium name="The Broad Institute Genome Sequencing Center for Infectious Disease"/>
            <person name="Wu L."/>
            <person name="Ma J."/>
        </authorList>
    </citation>
    <scope>NUCLEOTIDE SEQUENCE [LARGE SCALE GENOMIC DNA]</scope>
    <source>
        <strain evidence="3">JCM 19015</strain>
    </source>
</reference>
<comment type="caution">
    <text evidence="2">The sequence shown here is derived from an EMBL/GenBank/DDBJ whole genome shotgun (WGS) entry which is preliminary data.</text>
</comment>
<keyword evidence="3" id="KW-1185">Reference proteome</keyword>
<dbReference type="InterPro" id="IPR004013">
    <property type="entry name" value="PHP_dom"/>
</dbReference>
<dbReference type="Pfam" id="PF02811">
    <property type="entry name" value="PHP"/>
    <property type="match status" value="1"/>
</dbReference>
<evidence type="ECO:0000313" key="2">
    <source>
        <dbReference type="EMBL" id="GAA4744515.1"/>
    </source>
</evidence>
<organism evidence="2 3">
    <name type="scientific">Amnibacterium soli</name>
    <dbReference type="NCBI Taxonomy" id="1282736"/>
    <lineage>
        <taxon>Bacteria</taxon>
        <taxon>Bacillati</taxon>
        <taxon>Actinomycetota</taxon>
        <taxon>Actinomycetes</taxon>
        <taxon>Micrococcales</taxon>
        <taxon>Microbacteriaceae</taxon>
        <taxon>Amnibacterium</taxon>
    </lineage>
</organism>
<dbReference type="SUPFAM" id="SSF89550">
    <property type="entry name" value="PHP domain-like"/>
    <property type="match status" value="1"/>
</dbReference>
<sequence>MDLPADAHVHSEWSWDTGGPVPENAGRMAAMCLQAQRIGLPAIAFTEHLDFDGRVRFDPQDLLPQQQKYLDDDGHLILPPFDVDGYLDSIDRCRHRFPDLRILTGVEFGQPHLFEEEARRLLDLGALDRVNGSLHTLRDGDDRAEPGTLFRTWAPDDVITAYLLEVPRMVDGSETIAVVTHLDYAARSWPADTAGPFDPRRYEELFRAAMRAVAASGRALEMNTRRLWPWLPQWWAEEGGRAITFGSDAHDALAPETIARNFPEAMAMAEHFGFRPGRRPEDFWTR</sequence>
<dbReference type="RefSeq" id="WP_345480466.1">
    <property type="nucleotide sequence ID" value="NZ_BAABLP010000002.1"/>
</dbReference>
<protein>
    <submittedName>
        <fullName evidence="2">PHP domain-containing protein</fullName>
    </submittedName>
</protein>